<keyword evidence="1" id="KW-1133">Transmembrane helix</keyword>
<proteinExistence type="predicted"/>
<comment type="caution">
    <text evidence="2">The sequence shown here is derived from an EMBL/GenBank/DDBJ whole genome shotgun (WGS) entry which is preliminary data.</text>
</comment>
<evidence type="ECO:0000256" key="1">
    <source>
        <dbReference type="SAM" id="Phobius"/>
    </source>
</evidence>
<protein>
    <recommendedName>
        <fullName evidence="4">Integral membrane protein</fullName>
    </recommendedName>
</protein>
<organism evidence="2 3">
    <name type="scientific">Actinoplanes sichuanensis</name>
    <dbReference type="NCBI Taxonomy" id="512349"/>
    <lineage>
        <taxon>Bacteria</taxon>
        <taxon>Bacillati</taxon>
        <taxon>Actinomycetota</taxon>
        <taxon>Actinomycetes</taxon>
        <taxon>Micromonosporales</taxon>
        <taxon>Micromonosporaceae</taxon>
        <taxon>Actinoplanes</taxon>
    </lineage>
</organism>
<dbReference type="RefSeq" id="WP_378079223.1">
    <property type="nucleotide sequence ID" value="NZ_JBHTMK010000065.1"/>
</dbReference>
<sequence>MNRSTSGATRVGAWTSAMLFILTAVGMAGTAAIVTVSGEFAAATPFGRTGVIALAVVTIILAAFGLVALRRGAAGSYRRPLGYLLVLAMVSAAVLAFCFFVSGVVTSGAGYLPAQAAVLLGLTGRAVLAAKPERQER</sequence>
<name>A0ABW4ART0_9ACTN</name>
<evidence type="ECO:0008006" key="4">
    <source>
        <dbReference type="Google" id="ProtNLM"/>
    </source>
</evidence>
<dbReference type="Proteomes" id="UP001597183">
    <property type="component" value="Unassembled WGS sequence"/>
</dbReference>
<dbReference type="EMBL" id="JBHTMK010000065">
    <property type="protein sequence ID" value="MFD1373274.1"/>
    <property type="molecule type" value="Genomic_DNA"/>
</dbReference>
<evidence type="ECO:0000313" key="3">
    <source>
        <dbReference type="Proteomes" id="UP001597183"/>
    </source>
</evidence>
<feature type="transmembrane region" description="Helical" evidence="1">
    <location>
        <begin position="12"/>
        <end position="34"/>
    </location>
</feature>
<gene>
    <name evidence="2" type="ORF">ACFQ5G_48765</name>
</gene>
<keyword evidence="1" id="KW-0812">Transmembrane</keyword>
<feature type="transmembrane region" description="Helical" evidence="1">
    <location>
        <begin position="46"/>
        <end position="69"/>
    </location>
</feature>
<keyword evidence="3" id="KW-1185">Reference proteome</keyword>
<keyword evidence="1" id="KW-0472">Membrane</keyword>
<reference evidence="3" key="1">
    <citation type="journal article" date="2019" name="Int. J. Syst. Evol. Microbiol.">
        <title>The Global Catalogue of Microorganisms (GCM) 10K type strain sequencing project: providing services to taxonomists for standard genome sequencing and annotation.</title>
        <authorList>
            <consortium name="The Broad Institute Genomics Platform"/>
            <consortium name="The Broad Institute Genome Sequencing Center for Infectious Disease"/>
            <person name="Wu L."/>
            <person name="Ma J."/>
        </authorList>
    </citation>
    <scope>NUCLEOTIDE SEQUENCE [LARGE SCALE GENOMIC DNA]</scope>
    <source>
        <strain evidence="3">CCM 7526</strain>
    </source>
</reference>
<evidence type="ECO:0000313" key="2">
    <source>
        <dbReference type="EMBL" id="MFD1373274.1"/>
    </source>
</evidence>
<accession>A0ABW4ART0</accession>
<feature type="transmembrane region" description="Helical" evidence="1">
    <location>
        <begin position="81"/>
        <end position="105"/>
    </location>
</feature>
<feature type="transmembrane region" description="Helical" evidence="1">
    <location>
        <begin position="111"/>
        <end position="130"/>
    </location>
</feature>